<gene>
    <name evidence="1" type="ORF">ALO68_04636</name>
</gene>
<proteinExistence type="predicted"/>
<dbReference type="Proteomes" id="UP000050557">
    <property type="component" value="Unassembled WGS sequence"/>
</dbReference>
<dbReference type="Pfam" id="PF03245">
    <property type="entry name" value="Phage_lysis"/>
    <property type="match status" value="1"/>
</dbReference>
<evidence type="ECO:0000313" key="2">
    <source>
        <dbReference type="Proteomes" id="UP000050557"/>
    </source>
</evidence>
<comment type="caution">
    <text evidence="1">The sequence shown here is derived from an EMBL/GenBank/DDBJ whole genome shotgun (WGS) entry which is preliminary data.</text>
</comment>
<name>A0A0P9U036_9PSED</name>
<dbReference type="AlphaFoldDB" id="A0A0P9U036"/>
<dbReference type="InterPro" id="IPR004929">
    <property type="entry name" value="I-spanin"/>
</dbReference>
<organism evidence="1 2">
    <name type="scientific">Pseudomonas syringae pv. helianthi</name>
    <dbReference type="NCBI Taxonomy" id="251654"/>
    <lineage>
        <taxon>Bacteria</taxon>
        <taxon>Pseudomonadati</taxon>
        <taxon>Pseudomonadota</taxon>
        <taxon>Gammaproteobacteria</taxon>
        <taxon>Pseudomonadales</taxon>
        <taxon>Pseudomonadaceae</taxon>
        <taxon>Pseudomonas</taxon>
    </lineage>
</organism>
<dbReference type="EMBL" id="LJQM01000065">
    <property type="protein sequence ID" value="KPX47544.1"/>
    <property type="molecule type" value="Genomic_DNA"/>
</dbReference>
<evidence type="ECO:0000313" key="1">
    <source>
        <dbReference type="EMBL" id="KPX47544.1"/>
    </source>
</evidence>
<protein>
    <submittedName>
        <fullName evidence="1">Endopeptidase</fullName>
    </submittedName>
</protein>
<accession>A0A0P9U036</accession>
<dbReference type="PATRIC" id="fig|251654.3.peg.345"/>
<reference evidence="1 2" key="1">
    <citation type="submission" date="2015-09" db="EMBL/GenBank/DDBJ databases">
        <title>Genome announcement of multiple Pseudomonas syringae strains.</title>
        <authorList>
            <person name="Thakur S."/>
            <person name="Wang P.W."/>
            <person name="Gong Y."/>
            <person name="Weir B.S."/>
            <person name="Guttman D.S."/>
        </authorList>
    </citation>
    <scope>NUCLEOTIDE SEQUENCE [LARGE SCALE GENOMIC DNA]</scope>
    <source>
        <strain evidence="1 2">ICMP4531</strain>
    </source>
</reference>
<dbReference type="GO" id="GO:0044659">
    <property type="term" value="P:viral release from host cell by cytolysis"/>
    <property type="evidence" value="ECO:0007669"/>
    <property type="project" value="InterPro"/>
</dbReference>
<sequence length="162" mass="17710">MPAMTIIPLRLALFLLVVGLLTWCAFEYQGNQLVAARADLADANADLHTEREAARLAGEQLAARDQLDTHHTEELNRARAQINTLQLAVADGSYRLRIKAFCPAMPGAPGTAGLADAGRAELAADARSDYFTLRDELALSRQMILGLQDYIRQVVQRTPAQP</sequence>